<keyword evidence="3" id="KW-0238">DNA-binding</keyword>
<keyword evidence="7" id="KW-1185">Reference proteome</keyword>
<gene>
    <name evidence="6" type="ORF">PF66_01653</name>
</gene>
<dbReference type="SUPFAM" id="SSF53850">
    <property type="entry name" value="Periplasmic binding protein-like II"/>
    <property type="match status" value="1"/>
</dbReference>
<dbReference type="GO" id="GO:0003677">
    <property type="term" value="F:DNA binding"/>
    <property type="evidence" value="ECO:0007669"/>
    <property type="project" value="UniProtKB-KW"/>
</dbReference>
<evidence type="ECO:0000256" key="3">
    <source>
        <dbReference type="ARBA" id="ARBA00023125"/>
    </source>
</evidence>
<dbReference type="OrthoDB" id="9785974at2"/>
<evidence type="ECO:0000256" key="2">
    <source>
        <dbReference type="ARBA" id="ARBA00023015"/>
    </source>
</evidence>
<name>A0A0M9GIG6_9PSED</name>
<dbReference type="AlphaFoldDB" id="A0A0M9GIG6"/>
<evidence type="ECO:0000313" key="6">
    <source>
        <dbReference type="EMBL" id="KPA92069.1"/>
    </source>
</evidence>
<dbReference type="GO" id="GO:0003700">
    <property type="term" value="F:DNA-binding transcription factor activity"/>
    <property type="evidence" value="ECO:0007669"/>
    <property type="project" value="InterPro"/>
</dbReference>
<dbReference type="STRING" id="50340.PF66_01653"/>
<dbReference type="RefSeq" id="WP_054062376.1">
    <property type="nucleotide sequence ID" value="NZ_JSYZ01000004.1"/>
</dbReference>
<evidence type="ECO:0000256" key="1">
    <source>
        <dbReference type="ARBA" id="ARBA00009437"/>
    </source>
</evidence>
<reference evidence="6 7" key="1">
    <citation type="journal article" date="2015" name="PLoS ONE">
        <title>Rice-Infecting Pseudomonas Genomes Are Highly Accessorized and Harbor Multiple Putative Virulence Mechanisms to Cause Sheath Brown Rot.</title>
        <authorList>
            <person name="Quibod I.L."/>
            <person name="Grande G."/>
            <person name="Oreiro E.G."/>
            <person name="Borja F.N."/>
            <person name="Dossa G.S."/>
            <person name="Mauleon R."/>
            <person name="Cruz C.V."/>
            <person name="Oliva R."/>
        </authorList>
    </citation>
    <scope>NUCLEOTIDE SEQUENCE [LARGE SCALE GENOMIC DNA]</scope>
    <source>
        <strain evidence="6 7">IRRI 6609</strain>
    </source>
</reference>
<evidence type="ECO:0000259" key="5">
    <source>
        <dbReference type="PROSITE" id="PS50931"/>
    </source>
</evidence>
<dbReference type="InterPro" id="IPR005119">
    <property type="entry name" value="LysR_subst-bd"/>
</dbReference>
<sequence>MRFDLADLQLFLCVVDAGSITAGAARANLALASASERLRSIESAAGVALLHRRPRGVVTTEAGEVLAHHARLMLRQQERLKGELQDFATGVRGTIHLYANTAALTGFLPNRLAPWLAERPRLRLELRERTSADIVSAVAAGLVEAGVVSDAVDAQGLQLQAVAKDHLVLIAAAGQPFPPGKDVTFSQVVDLPFVGLSPGNALQDHLNDHAHAAGRPLDLRVRMKTFEDLCEMVAHGVGVGIVPQDIARRYKRRYPLRLLALNDDWARRQLCLCFRQWHELAAPMQSLLVHLGGGPQAV</sequence>
<dbReference type="PANTHER" id="PTHR30419">
    <property type="entry name" value="HTH-TYPE TRANSCRIPTIONAL REGULATOR YBHD"/>
    <property type="match status" value="1"/>
</dbReference>
<comment type="similarity">
    <text evidence="1">Belongs to the LysR transcriptional regulatory family.</text>
</comment>
<evidence type="ECO:0000256" key="4">
    <source>
        <dbReference type="ARBA" id="ARBA00023163"/>
    </source>
</evidence>
<dbReference type="PANTHER" id="PTHR30419:SF2">
    <property type="entry name" value="LYSR FAMILY TRANSCRIPTIONAL REGULATOR"/>
    <property type="match status" value="1"/>
</dbReference>
<accession>A0A0M9GIG6</accession>
<dbReference type="EMBL" id="JSYZ01000004">
    <property type="protein sequence ID" value="KPA92069.1"/>
    <property type="molecule type" value="Genomic_DNA"/>
</dbReference>
<feature type="domain" description="HTH lysR-type" evidence="5">
    <location>
        <begin position="3"/>
        <end position="60"/>
    </location>
</feature>
<organism evidence="6 7">
    <name type="scientific">Pseudomonas asplenii</name>
    <dbReference type="NCBI Taxonomy" id="53407"/>
    <lineage>
        <taxon>Bacteria</taxon>
        <taxon>Pseudomonadati</taxon>
        <taxon>Pseudomonadota</taxon>
        <taxon>Gammaproteobacteria</taxon>
        <taxon>Pseudomonadales</taxon>
        <taxon>Pseudomonadaceae</taxon>
        <taxon>Pseudomonas</taxon>
    </lineage>
</organism>
<evidence type="ECO:0000313" key="7">
    <source>
        <dbReference type="Proteomes" id="UP000037931"/>
    </source>
</evidence>
<comment type="caution">
    <text evidence="6">The sequence shown here is derived from an EMBL/GenBank/DDBJ whole genome shotgun (WGS) entry which is preliminary data.</text>
</comment>
<dbReference type="GO" id="GO:0005829">
    <property type="term" value="C:cytosol"/>
    <property type="evidence" value="ECO:0007669"/>
    <property type="project" value="TreeGrafter"/>
</dbReference>
<keyword evidence="4" id="KW-0804">Transcription</keyword>
<dbReference type="SUPFAM" id="SSF46785">
    <property type="entry name" value="Winged helix' DNA-binding domain"/>
    <property type="match status" value="1"/>
</dbReference>
<dbReference type="PROSITE" id="PS50931">
    <property type="entry name" value="HTH_LYSR"/>
    <property type="match status" value="1"/>
</dbReference>
<dbReference type="Proteomes" id="UP000037931">
    <property type="component" value="Unassembled WGS sequence"/>
</dbReference>
<dbReference type="Pfam" id="PF03466">
    <property type="entry name" value="LysR_substrate"/>
    <property type="match status" value="1"/>
</dbReference>
<dbReference type="Pfam" id="PF00126">
    <property type="entry name" value="HTH_1"/>
    <property type="match status" value="1"/>
</dbReference>
<proteinExistence type="inferred from homology"/>
<dbReference type="InterPro" id="IPR036390">
    <property type="entry name" value="WH_DNA-bd_sf"/>
</dbReference>
<dbReference type="InterPro" id="IPR050950">
    <property type="entry name" value="HTH-type_LysR_regulators"/>
</dbReference>
<dbReference type="InterPro" id="IPR000847">
    <property type="entry name" value="LysR_HTH_N"/>
</dbReference>
<dbReference type="Gene3D" id="1.10.10.10">
    <property type="entry name" value="Winged helix-like DNA-binding domain superfamily/Winged helix DNA-binding domain"/>
    <property type="match status" value="1"/>
</dbReference>
<dbReference type="Gene3D" id="3.40.190.290">
    <property type="match status" value="1"/>
</dbReference>
<keyword evidence="2" id="KW-0805">Transcription regulation</keyword>
<dbReference type="PATRIC" id="fig|50340.43.peg.4810"/>
<protein>
    <submittedName>
        <fullName evidence="6">Transcriptional regulator</fullName>
    </submittedName>
</protein>
<dbReference type="CDD" id="cd08421">
    <property type="entry name" value="PBP2_LTTR_like_1"/>
    <property type="match status" value="1"/>
</dbReference>
<dbReference type="InterPro" id="IPR036388">
    <property type="entry name" value="WH-like_DNA-bd_sf"/>
</dbReference>